<evidence type="ECO:0000313" key="4">
    <source>
        <dbReference type="WormBase" id="SRAE_0000054800"/>
    </source>
</evidence>
<dbReference type="RefSeq" id="XP_024500633.1">
    <property type="nucleotide sequence ID" value="XM_024646453.1"/>
</dbReference>
<accession>A0A090L1Q2</accession>
<sequence>MKSNVSFCLHLLRKKIWRPYVPSKRLLSNFSDTLPRDLKYTFLDEGMHSSKLAKGIGQQIGCQDAMQ</sequence>
<name>A0A090L1Q2_STRRB</name>
<gene>
    <name evidence="1 3 4" type="ORF">SRAE_0000054800</name>
</gene>
<keyword evidence="2" id="KW-1185">Reference proteome</keyword>
<evidence type="ECO:0000313" key="3">
    <source>
        <dbReference type="WBParaSite" id="SRAE_0000054800.1"/>
    </source>
</evidence>
<dbReference type="AlphaFoldDB" id="A0A090L1Q2"/>
<proteinExistence type="predicted"/>
<dbReference type="WBParaSite" id="SRAE_0000054800.1">
    <property type="protein sequence ID" value="SRAE_0000054800.1"/>
    <property type="gene ID" value="WBGene00256294"/>
</dbReference>
<reference evidence="3" key="3">
    <citation type="submission" date="2020-12" db="UniProtKB">
        <authorList>
            <consortium name="WormBaseParasite"/>
        </authorList>
    </citation>
    <scope>IDENTIFICATION</scope>
</reference>
<organism evidence="1">
    <name type="scientific">Strongyloides ratti</name>
    <name type="common">Parasitic roundworm</name>
    <dbReference type="NCBI Taxonomy" id="34506"/>
    <lineage>
        <taxon>Eukaryota</taxon>
        <taxon>Metazoa</taxon>
        <taxon>Ecdysozoa</taxon>
        <taxon>Nematoda</taxon>
        <taxon>Chromadorea</taxon>
        <taxon>Rhabditida</taxon>
        <taxon>Tylenchina</taxon>
        <taxon>Panagrolaimomorpha</taxon>
        <taxon>Strongyloidoidea</taxon>
        <taxon>Strongyloididae</taxon>
        <taxon>Strongyloides</taxon>
    </lineage>
</organism>
<reference evidence="2" key="2">
    <citation type="submission" date="2014-09" db="EMBL/GenBank/DDBJ databases">
        <authorList>
            <person name="Martin A.A."/>
        </authorList>
    </citation>
    <scope>NUCLEOTIDE SEQUENCE</scope>
    <source>
        <strain evidence="2">ED321</strain>
    </source>
</reference>
<protein>
    <submittedName>
        <fullName evidence="1 3">Uncharacterized protein</fullName>
    </submittedName>
</protein>
<dbReference type="GeneID" id="36373792"/>
<evidence type="ECO:0000313" key="1">
    <source>
        <dbReference type="EMBL" id="CEF61424.1"/>
    </source>
</evidence>
<dbReference type="Proteomes" id="UP000035682">
    <property type="component" value="Unplaced"/>
</dbReference>
<dbReference type="CTD" id="36373792"/>
<dbReference type="EMBL" id="LN609407">
    <property type="protein sequence ID" value="CEF61424.1"/>
    <property type="molecule type" value="Genomic_DNA"/>
</dbReference>
<dbReference type="WormBase" id="SRAE_0000054800">
    <property type="protein sequence ID" value="SRP01664"/>
    <property type="gene ID" value="WBGene00256294"/>
</dbReference>
<evidence type="ECO:0000313" key="2">
    <source>
        <dbReference type="Proteomes" id="UP000035682"/>
    </source>
</evidence>
<reference evidence="1" key="1">
    <citation type="submission" date="2014-09" db="EMBL/GenBank/DDBJ databases">
        <authorList>
            <person name="Aslett A.Martin."/>
        </authorList>
    </citation>
    <scope>NUCLEOTIDE SEQUENCE</scope>
    <source>
        <strain evidence="1">ED321 Heterogonic</strain>
    </source>
</reference>